<accession>A0A9P7ASF0</accession>
<comment type="caution">
    <text evidence="1">The sequence shown here is derived from an EMBL/GenBank/DDBJ whole genome shotgun (WGS) entry which is preliminary data.</text>
</comment>
<evidence type="ECO:0000313" key="1">
    <source>
        <dbReference type="EMBL" id="KAG1794139.1"/>
    </source>
</evidence>
<proteinExistence type="predicted"/>
<keyword evidence="2" id="KW-1185">Reference proteome</keyword>
<dbReference type="OrthoDB" id="10513462at2759"/>
<organism evidence="1 2">
    <name type="scientific">Suillus plorans</name>
    <dbReference type="NCBI Taxonomy" id="116603"/>
    <lineage>
        <taxon>Eukaryota</taxon>
        <taxon>Fungi</taxon>
        <taxon>Dikarya</taxon>
        <taxon>Basidiomycota</taxon>
        <taxon>Agaricomycotina</taxon>
        <taxon>Agaricomycetes</taxon>
        <taxon>Agaricomycetidae</taxon>
        <taxon>Boletales</taxon>
        <taxon>Suillineae</taxon>
        <taxon>Suillaceae</taxon>
        <taxon>Suillus</taxon>
    </lineage>
</organism>
<dbReference type="Proteomes" id="UP000719766">
    <property type="component" value="Unassembled WGS sequence"/>
</dbReference>
<dbReference type="RefSeq" id="XP_041160367.1">
    <property type="nucleotide sequence ID" value="XM_041300100.1"/>
</dbReference>
<gene>
    <name evidence="1" type="ORF">HD556DRAFT_1308207</name>
</gene>
<sequence>MPPDFVEPQPSDIILRGIRDPESPSVPHRINPLSQDNLIGDYNDAQGKVLWKVLIHGWATIRDWLHSIWRRKSILFKKSNNATYNYNGYYYTCGGSKEWDIGFHCGSDELWDIGFRRDSEEWDSIFQVY</sequence>
<protein>
    <submittedName>
        <fullName evidence="1">Uncharacterized protein</fullName>
    </submittedName>
</protein>
<name>A0A9P7ASF0_9AGAM</name>
<reference evidence="1" key="1">
    <citation type="journal article" date="2020" name="New Phytol.">
        <title>Comparative genomics reveals dynamic genome evolution in host specialist ectomycorrhizal fungi.</title>
        <authorList>
            <person name="Lofgren L.A."/>
            <person name="Nguyen N.H."/>
            <person name="Vilgalys R."/>
            <person name="Ruytinx J."/>
            <person name="Liao H.L."/>
            <person name="Branco S."/>
            <person name="Kuo A."/>
            <person name="LaButti K."/>
            <person name="Lipzen A."/>
            <person name="Andreopoulos W."/>
            <person name="Pangilinan J."/>
            <person name="Riley R."/>
            <person name="Hundley H."/>
            <person name="Na H."/>
            <person name="Barry K."/>
            <person name="Grigoriev I.V."/>
            <person name="Stajich J.E."/>
            <person name="Kennedy P.G."/>
        </authorList>
    </citation>
    <scope>NUCLEOTIDE SEQUENCE</scope>
    <source>
        <strain evidence="1">S12</strain>
    </source>
</reference>
<dbReference type="GeneID" id="64593864"/>
<dbReference type="EMBL" id="JABBWE010000027">
    <property type="protein sequence ID" value="KAG1794139.1"/>
    <property type="molecule type" value="Genomic_DNA"/>
</dbReference>
<evidence type="ECO:0000313" key="2">
    <source>
        <dbReference type="Proteomes" id="UP000719766"/>
    </source>
</evidence>
<dbReference type="AlphaFoldDB" id="A0A9P7ASF0"/>